<keyword evidence="1" id="KW-0880">Kelch repeat</keyword>
<reference evidence="3 4" key="1">
    <citation type="submission" date="2024-03" db="EMBL/GenBank/DDBJ databases">
        <title>Aureococcus anophagefferens CCMP1851 and Kratosvirus quantuckense: Draft genome of a second virus-susceptible host strain in the model system.</title>
        <authorList>
            <person name="Chase E."/>
            <person name="Truchon A.R."/>
            <person name="Schepens W."/>
            <person name="Wilhelm S.W."/>
        </authorList>
    </citation>
    <scope>NUCLEOTIDE SEQUENCE [LARGE SCALE GENOMIC DNA]</scope>
    <source>
        <strain evidence="3 4">CCMP1851</strain>
    </source>
</reference>
<dbReference type="SUPFAM" id="SSF117281">
    <property type="entry name" value="Kelch motif"/>
    <property type="match status" value="1"/>
</dbReference>
<dbReference type="Gene3D" id="3.90.1720.10">
    <property type="entry name" value="endopeptidase domain like (from Nostoc punctiforme)"/>
    <property type="match status" value="1"/>
</dbReference>
<proteinExistence type="predicted"/>
<dbReference type="Gene3D" id="2.120.10.80">
    <property type="entry name" value="Kelch-type beta propeller"/>
    <property type="match status" value="2"/>
</dbReference>
<dbReference type="InterPro" id="IPR015915">
    <property type="entry name" value="Kelch-typ_b-propeller"/>
</dbReference>
<dbReference type="Pfam" id="PF24681">
    <property type="entry name" value="Kelch_KLHDC2_KLHL20_DRC7"/>
    <property type="match status" value="1"/>
</dbReference>
<gene>
    <name evidence="3" type="ORF">SO694_00002669</name>
</gene>
<dbReference type="PANTHER" id="PTHR46093">
    <property type="entry name" value="ACYL-COA-BINDING DOMAIN-CONTAINING PROTEIN 5"/>
    <property type="match status" value="1"/>
</dbReference>
<keyword evidence="4" id="KW-1185">Reference proteome</keyword>
<keyword evidence="2" id="KW-0677">Repeat</keyword>
<evidence type="ECO:0000256" key="2">
    <source>
        <dbReference type="ARBA" id="ARBA00022737"/>
    </source>
</evidence>
<accession>A0ABR1GCS5</accession>
<comment type="caution">
    <text evidence="3">The sequence shown here is derived from an EMBL/GenBank/DDBJ whole genome shotgun (WGS) entry which is preliminary data.</text>
</comment>
<protein>
    <recommendedName>
        <fullName evidence="5">NlpC/P60 domain-containing protein</fullName>
    </recommendedName>
</protein>
<evidence type="ECO:0000256" key="1">
    <source>
        <dbReference type="ARBA" id="ARBA00022441"/>
    </source>
</evidence>
<sequence length="677" mass="71250">MQKALPVAAAAAGVGLAAGIFIDAPSTQQPHALRLARADARGLRYRGVAANSSAATLANFALSLDAVFEPVDEATFRALRRDYGGWSETASAVKWRRGEPFTLLDLLPPLFQATSGRHFRTGARRFRGGEATRGFNCWGLAWAALEAAAAPRETLTVSCGAGEAAWCALREATAEVQSTSANGRGLLEDEVTRNADLAPGDVLLVWHDNGGGQGLFLDHVAIYVDDDLYFEKAGAGDATPFRVTDWANLAASWPPAVFEWDWRRRTADVVPSAAEVFGLRFHAPRFPELAAFGASLADSLSFSPALDSGDVVGRAYSWIKELEAPLGRDARGRAVLPPEAFDDAAYRVETGDAWRREEAKPAPLGRVPAATCVAGGALYVFGGETDDAAGVVPNRYLNDVWRLDLATGAWEELSPDGAPGAPAPRVCSSAVCREGKLVLYGGIARGADDVFDHSPIGDLWSFDVEAKVWSPRNATGAAPGALAGHTATLLGDAMLIFGGSREDSTLSDELRTLDLATGKWAAAAPAGPRPAPRDFHVAAERGGKLLVWGGVDDESVWTYDGLAWASEATALPYLSGRAGAVLPDGTLLSVGGFKVVGGVAAYDADVMVCSGGGWADATPASAGPKGRCFATLAPVGDAVFVWAGYRRVDGEADERLGDLWRLDLAAPEGHEDAGELY</sequence>
<evidence type="ECO:0000313" key="3">
    <source>
        <dbReference type="EMBL" id="KAK7253799.1"/>
    </source>
</evidence>
<dbReference type="EMBL" id="JBBJCI010000034">
    <property type="protein sequence ID" value="KAK7253799.1"/>
    <property type="molecule type" value="Genomic_DNA"/>
</dbReference>
<dbReference type="Proteomes" id="UP001363151">
    <property type="component" value="Unassembled WGS sequence"/>
</dbReference>
<dbReference type="PANTHER" id="PTHR46093:SF18">
    <property type="entry name" value="FIBRONECTIN TYPE-III DOMAIN-CONTAINING PROTEIN"/>
    <property type="match status" value="1"/>
</dbReference>
<organism evidence="3 4">
    <name type="scientific">Aureococcus anophagefferens</name>
    <name type="common">Harmful bloom alga</name>
    <dbReference type="NCBI Taxonomy" id="44056"/>
    <lineage>
        <taxon>Eukaryota</taxon>
        <taxon>Sar</taxon>
        <taxon>Stramenopiles</taxon>
        <taxon>Ochrophyta</taxon>
        <taxon>Pelagophyceae</taxon>
        <taxon>Pelagomonadales</taxon>
        <taxon>Pelagomonadaceae</taxon>
        <taxon>Aureococcus</taxon>
    </lineage>
</organism>
<evidence type="ECO:0000313" key="4">
    <source>
        <dbReference type="Proteomes" id="UP001363151"/>
    </source>
</evidence>
<name>A0ABR1GCS5_AURAN</name>
<evidence type="ECO:0008006" key="5">
    <source>
        <dbReference type="Google" id="ProtNLM"/>
    </source>
</evidence>